<dbReference type="PANTHER" id="PTHR47611">
    <property type="entry name" value="HAT DIMERISATION DOMAIN, C-TERMINAL"/>
    <property type="match status" value="1"/>
</dbReference>
<keyword evidence="3" id="KW-1185">Reference proteome</keyword>
<organism evidence="2 3">
    <name type="scientific">Cryomyces minteri</name>
    <dbReference type="NCBI Taxonomy" id="331657"/>
    <lineage>
        <taxon>Eukaryota</taxon>
        <taxon>Fungi</taxon>
        <taxon>Dikarya</taxon>
        <taxon>Ascomycota</taxon>
        <taxon>Pezizomycotina</taxon>
        <taxon>Dothideomycetes</taxon>
        <taxon>Dothideomycetes incertae sedis</taxon>
        <taxon>Cryomyces</taxon>
    </lineage>
</organism>
<accession>A0A4U0WPF5</accession>
<name>A0A4U0WPF5_9PEZI</name>
<evidence type="ECO:0000313" key="2">
    <source>
        <dbReference type="EMBL" id="TKA64921.1"/>
    </source>
</evidence>
<comment type="caution">
    <text evidence="2">The sequence shown here is derived from an EMBL/GenBank/DDBJ whole genome shotgun (WGS) entry which is preliminary data.</text>
</comment>
<reference evidence="2 3" key="1">
    <citation type="submission" date="2017-03" db="EMBL/GenBank/DDBJ databases">
        <title>Genomes of endolithic fungi from Antarctica.</title>
        <authorList>
            <person name="Coleine C."/>
            <person name="Masonjones S."/>
            <person name="Stajich J.E."/>
        </authorList>
    </citation>
    <scope>NUCLEOTIDE SEQUENCE [LARGE SCALE GENOMIC DNA]</scope>
    <source>
        <strain evidence="2 3">CCFEE 5187</strain>
    </source>
</reference>
<dbReference type="InterPro" id="IPR008906">
    <property type="entry name" value="HATC_C_dom"/>
</dbReference>
<dbReference type="STRING" id="331657.A0A4U0WPF5"/>
<gene>
    <name evidence="2" type="ORF">B0A49_12969</name>
</gene>
<dbReference type="SUPFAM" id="SSF53098">
    <property type="entry name" value="Ribonuclease H-like"/>
    <property type="match status" value="1"/>
</dbReference>
<feature type="domain" description="HAT C-terminal dimerisation" evidence="1">
    <location>
        <begin position="57"/>
        <end position="122"/>
    </location>
</feature>
<evidence type="ECO:0000313" key="3">
    <source>
        <dbReference type="Proteomes" id="UP000308768"/>
    </source>
</evidence>
<dbReference type="GO" id="GO:0046983">
    <property type="term" value="F:protein dimerization activity"/>
    <property type="evidence" value="ECO:0007669"/>
    <property type="project" value="InterPro"/>
</dbReference>
<dbReference type="EMBL" id="NAJN01001205">
    <property type="protein sequence ID" value="TKA64921.1"/>
    <property type="molecule type" value="Genomic_DNA"/>
</dbReference>
<dbReference type="Proteomes" id="UP000308768">
    <property type="component" value="Unassembled WGS sequence"/>
</dbReference>
<sequence>MNNDSDIDGDYYNVYYVPTPQPVTSQQQRAKRQRQETELQCFVEAVDLKAKEYTNIPLAWWRDRGEALYPTLATMAYDLFSVPGMSSECERVFSQAKKMVTDERFNLKADIVQADQCLKNWLRNGVAIGHLTLEALERAIEEAVNADGNYIADKMDALVEVTED</sequence>
<evidence type="ECO:0000259" key="1">
    <source>
        <dbReference type="Pfam" id="PF05699"/>
    </source>
</evidence>
<protein>
    <recommendedName>
        <fullName evidence="1">HAT C-terminal dimerisation domain-containing protein</fullName>
    </recommendedName>
</protein>
<dbReference type="AlphaFoldDB" id="A0A4U0WPF5"/>
<dbReference type="PANTHER" id="PTHR47611:SF1">
    <property type="entry name" value="CCHC-TYPE DOMAIN-CONTAINING PROTEIN"/>
    <property type="match status" value="1"/>
</dbReference>
<dbReference type="Pfam" id="PF05699">
    <property type="entry name" value="Dimer_Tnp_hAT"/>
    <property type="match status" value="1"/>
</dbReference>
<proteinExistence type="predicted"/>
<dbReference type="InterPro" id="IPR012337">
    <property type="entry name" value="RNaseH-like_sf"/>
</dbReference>
<dbReference type="OrthoDB" id="3945447at2759"/>